<feature type="compositionally biased region" description="Low complexity" evidence="7">
    <location>
        <begin position="586"/>
        <end position="597"/>
    </location>
</feature>
<dbReference type="PANTHER" id="PTHR13161">
    <property type="entry name" value="SPLICING FACTOR SUPPRESSOR OF WHITE APRICOT"/>
    <property type="match status" value="1"/>
</dbReference>
<dbReference type="STRING" id="1590841.A0A2R6P5C7"/>
<dbReference type="OrthoDB" id="5836667at2759"/>
<keyword evidence="5" id="KW-0804">Transcription</keyword>
<dbReference type="Gramene" id="PSR85319">
    <property type="protein sequence ID" value="PSR85319"/>
    <property type="gene ID" value="CEY00_Acc33306"/>
</dbReference>
<evidence type="ECO:0000313" key="10">
    <source>
        <dbReference type="Proteomes" id="UP000241394"/>
    </source>
</evidence>
<dbReference type="PANTHER" id="PTHR13161:SF15">
    <property type="entry name" value="SPLICING FACTOR, SUPPRESSOR OF WHITE-APRICOT HOMOLOG"/>
    <property type="match status" value="1"/>
</dbReference>
<proteinExistence type="predicted"/>
<dbReference type="EMBL" id="NKQK01000029">
    <property type="protein sequence ID" value="PSR85319.1"/>
    <property type="molecule type" value="Genomic_DNA"/>
</dbReference>
<feature type="compositionally biased region" description="Basic and acidic residues" evidence="7">
    <location>
        <begin position="782"/>
        <end position="792"/>
    </location>
</feature>
<evidence type="ECO:0000256" key="1">
    <source>
        <dbReference type="ARBA" id="ARBA00022664"/>
    </source>
</evidence>
<keyword evidence="3" id="KW-0694">RNA-binding</keyword>
<feature type="compositionally biased region" description="Basic and acidic residues" evidence="7">
    <location>
        <begin position="699"/>
        <end position="714"/>
    </location>
</feature>
<dbReference type="InterPro" id="IPR040397">
    <property type="entry name" value="SWAP"/>
</dbReference>
<feature type="region of interest" description="Disordered" evidence="7">
    <location>
        <begin position="564"/>
        <end position="599"/>
    </location>
</feature>
<dbReference type="FunFam" id="1.10.10.790:FF:000002">
    <property type="entry name" value="Splicing factor 3A subunit 1"/>
    <property type="match status" value="1"/>
</dbReference>
<dbReference type="FunCoup" id="A0A2R6P5C7">
    <property type="interactions" value="648"/>
</dbReference>
<sequence>MEVVGRHVLFFFDDATAAFVNSGDALVDWNSLLIDRYDVRHLLSAPPPPRRRRNPHSPPSASSIESELDRERFLDLPSPSDDQELDERAKPDVPGGYHNVAFSYGNADDSTDQKNPDDGLGDLGFQPPFPVPESLLQSLPPTEKIHQIIARTATFVSKHGGQSEIVLRVKQGDNPTFGFLMPDHHLHAYFRFLVDHQDLLQSDVDGKSEAAKKGGSEGSQTDGVGAGALFLLGSVYGSGEDDAAVENSPESKETVSGKTFDASGPTVCHASEKTETSGNLDGKDEAVGKHPSPREEKVVILRRNSFLSAPKFGKLNRKRKEGDPIGLLSAAMDEPQPSALPNISQVEQLLLEPPSDIKRLVDKIVEFIMRNGKQFEAVLVEQDSKHGRFPFLIPSNQYHPYYVKVLQKAQESKLNGKSFISEKDGSVVNELDKKTYLSKETDPASGSTDYDIPYDGDRKEKFKMVIGKSKKDGQDPPYKANQPQFGVNVDAAAAAAILQAATRGTKNPNFGILSSTSLNDDKSAKTAALEAANEADSSESHLTKEQKLKAERLRRAKMFVAMLKNGAAPSKTEPSRSLSVEPQGTGVSSSGDGVVDLSGKEREGIYVPLDVNTSDKIEKYEKKYSDENHKRRLRRKYHSRSGRCEEVGEEEEEEEEEDHKHSRKKHRSHQSSREEGKEEDEEEREHRYARKKHQSYCSSHEENGKEDGEDERDHKHSRKKHRSHRSSHENDKDEDYEDGRHHKHSKKKHRSHRSSRHSRDRHKHKELHSSSKNKESRHRRKQESSSDDEHLRRSSSSRHWKICHSEEELEEGEICYKISDRSRGSVGAGISREDSLDLSSSYQDGRAPSQPSEATEVPDELRAKIRAMLMATL</sequence>
<feature type="compositionally biased region" description="Basic residues" evidence="7">
    <location>
        <begin position="741"/>
        <end position="766"/>
    </location>
</feature>
<dbReference type="Proteomes" id="UP000241394">
    <property type="component" value="Chromosome LG29"/>
</dbReference>
<evidence type="ECO:0000256" key="5">
    <source>
        <dbReference type="ARBA" id="ARBA00023163"/>
    </source>
</evidence>
<evidence type="ECO:0000256" key="3">
    <source>
        <dbReference type="ARBA" id="ARBA00022884"/>
    </source>
</evidence>
<feature type="compositionally biased region" description="Basic and acidic residues" evidence="7">
    <location>
        <begin position="613"/>
        <end position="629"/>
    </location>
</feature>
<dbReference type="InParanoid" id="A0A2R6P5C7"/>
<feature type="domain" description="SURP motif" evidence="8">
    <location>
        <begin position="148"/>
        <end position="190"/>
    </location>
</feature>
<name>A0A2R6P5C7_ACTCC</name>
<comment type="caution">
    <text evidence="9">The sequence shown here is derived from an EMBL/GenBank/DDBJ whole genome shotgun (WGS) entry which is preliminary data.</text>
</comment>
<evidence type="ECO:0000259" key="8">
    <source>
        <dbReference type="PROSITE" id="PS50128"/>
    </source>
</evidence>
<keyword evidence="4" id="KW-0805">Transcription regulation</keyword>
<keyword evidence="10" id="KW-1185">Reference proteome</keyword>
<feature type="compositionally biased region" description="Acidic residues" evidence="7">
    <location>
        <begin position="647"/>
        <end position="657"/>
    </location>
</feature>
<evidence type="ECO:0000313" key="9">
    <source>
        <dbReference type="EMBL" id="PSR85319.1"/>
    </source>
</evidence>
<dbReference type="SMART" id="SM00648">
    <property type="entry name" value="SWAP"/>
    <property type="match status" value="2"/>
</dbReference>
<reference evidence="9 10" key="1">
    <citation type="submission" date="2017-07" db="EMBL/GenBank/DDBJ databases">
        <title>An improved, manually edited Actinidia chinensis var. chinensis (kiwifruit) genome highlights the challenges associated with draft genomes and gene prediction in plants.</title>
        <authorList>
            <person name="Pilkington S."/>
            <person name="Crowhurst R."/>
            <person name="Hilario E."/>
            <person name="Nardozza S."/>
            <person name="Fraser L."/>
            <person name="Peng Y."/>
            <person name="Gunaseelan K."/>
            <person name="Simpson R."/>
            <person name="Tahir J."/>
            <person name="Deroles S."/>
            <person name="Templeton K."/>
            <person name="Luo Z."/>
            <person name="Davy M."/>
            <person name="Cheng C."/>
            <person name="Mcneilage M."/>
            <person name="Scaglione D."/>
            <person name="Liu Y."/>
            <person name="Zhang Q."/>
            <person name="Datson P."/>
            <person name="De Silva N."/>
            <person name="Gardiner S."/>
            <person name="Bassett H."/>
            <person name="Chagne D."/>
            <person name="Mccallum J."/>
            <person name="Dzierzon H."/>
            <person name="Deng C."/>
            <person name="Wang Y.-Y."/>
            <person name="Barron N."/>
            <person name="Manako K."/>
            <person name="Bowen J."/>
            <person name="Foster T."/>
            <person name="Erridge Z."/>
            <person name="Tiffin H."/>
            <person name="Waite C."/>
            <person name="Davies K."/>
            <person name="Grierson E."/>
            <person name="Laing W."/>
            <person name="Kirk R."/>
            <person name="Chen X."/>
            <person name="Wood M."/>
            <person name="Montefiori M."/>
            <person name="Brummell D."/>
            <person name="Schwinn K."/>
            <person name="Catanach A."/>
            <person name="Fullerton C."/>
            <person name="Li D."/>
            <person name="Meiyalaghan S."/>
            <person name="Nieuwenhuizen N."/>
            <person name="Read N."/>
            <person name="Prakash R."/>
            <person name="Hunter D."/>
            <person name="Zhang H."/>
            <person name="Mckenzie M."/>
            <person name="Knabel M."/>
            <person name="Harris A."/>
            <person name="Allan A."/>
            <person name="Chen A."/>
            <person name="Janssen B."/>
            <person name="Plunkett B."/>
            <person name="Dwamena C."/>
            <person name="Voogd C."/>
            <person name="Leif D."/>
            <person name="Lafferty D."/>
            <person name="Souleyre E."/>
            <person name="Varkonyi-Gasic E."/>
            <person name="Gambi F."/>
            <person name="Hanley J."/>
            <person name="Yao J.-L."/>
            <person name="Cheung J."/>
            <person name="David K."/>
            <person name="Warren B."/>
            <person name="Marsh K."/>
            <person name="Snowden K."/>
            <person name="Lin-Wang K."/>
            <person name="Brian L."/>
            <person name="Martinez-Sanchez M."/>
            <person name="Wang M."/>
            <person name="Ileperuma N."/>
            <person name="Macnee N."/>
            <person name="Campin R."/>
            <person name="Mcatee P."/>
            <person name="Drummond R."/>
            <person name="Espley R."/>
            <person name="Ireland H."/>
            <person name="Wu R."/>
            <person name="Atkinson R."/>
            <person name="Karunairetnam S."/>
            <person name="Bulley S."/>
            <person name="Chunkath S."/>
            <person name="Hanley Z."/>
            <person name="Storey R."/>
            <person name="Thrimawithana A."/>
            <person name="Thomson S."/>
            <person name="David C."/>
            <person name="Testolin R."/>
        </authorList>
    </citation>
    <scope>NUCLEOTIDE SEQUENCE [LARGE SCALE GENOMIC DNA]</scope>
    <source>
        <strain evidence="10">cv. Red5</strain>
        <tissue evidence="9">Young leaf</tissue>
    </source>
</reference>
<feature type="domain" description="SURP motif" evidence="8">
    <location>
        <begin position="360"/>
        <end position="402"/>
    </location>
</feature>
<feature type="region of interest" description="Disordered" evidence="7">
    <location>
        <begin position="205"/>
        <end position="224"/>
    </location>
</feature>
<dbReference type="Gene3D" id="1.10.10.790">
    <property type="entry name" value="Surp module"/>
    <property type="match status" value="2"/>
</dbReference>
<feature type="compositionally biased region" description="Polar residues" evidence="7">
    <location>
        <begin position="837"/>
        <end position="853"/>
    </location>
</feature>
<dbReference type="InterPro" id="IPR035967">
    <property type="entry name" value="SWAP/Surp_sf"/>
</dbReference>
<protein>
    <submittedName>
        <fullName evidence="9">Splicing factor, suppressor of white-apricot like</fullName>
    </submittedName>
</protein>
<gene>
    <name evidence="9" type="ORF">CEY00_Acc33306</name>
</gene>
<feature type="compositionally biased region" description="Basic residues" evidence="7">
    <location>
        <begin position="661"/>
        <end position="670"/>
    </location>
</feature>
<feature type="compositionally biased region" description="Basic and acidic residues" evidence="7">
    <location>
        <begin position="205"/>
        <end position="215"/>
    </location>
</feature>
<dbReference type="AlphaFoldDB" id="A0A2R6P5C7"/>
<keyword evidence="1" id="KW-0507">mRNA processing</keyword>
<evidence type="ECO:0000256" key="7">
    <source>
        <dbReference type="SAM" id="MobiDB-lite"/>
    </source>
</evidence>
<feature type="compositionally biased region" description="Basic residues" evidence="7">
    <location>
        <begin position="715"/>
        <end position="725"/>
    </location>
</feature>
<dbReference type="SMART" id="SM01141">
    <property type="entry name" value="DRY_EERY"/>
    <property type="match status" value="1"/>
</dbReference>
<evidence type="ECO:0000256" key="4">
    <source>
        <dbReference type="ARBA" id="ARBA00023015"/>
    </source>
</evidence>
<dbReference type="Pfam" id="PF01805">
    <property type="entry name" value="Surp"/>
    <property type="match status" value="2"/>
</dbReference>
<keyword evidence="2" id="KW-0677">Repeat</keyword>
<dbReference type="GO" id="GO:0003723">
    <property type="term" value="F:RNA binding"/>
    <property type="evidence" value="ECO:0007669"/>
    <property type="project" value="UniProtKB-KW"/>
</dbReference>
<dbReference type="InterPro" id="IPR019147">
    <property type="entry name" value="SWAP_N_domain"/>
</dbReference>
<feature type="compositionally biased region" description="Basic residues" evidence="7">
    <location>
        <begin position="630"/>
        <end position="641"/>
    </location>
</feature>
<accession>A0A2R6P5C7</accession>
<evidence type="ECO:0000256" key="6">
    <source>
        <dbReference type="ARBA" id="ARBA00023187"/>
    </source>
</evidence>
<keyword evidence="6" id="KW-0508">mRNA splicing</keyword>
<dbReference type="GO" id="GO:0000395">
    <property type="term" value="P:mRNA 5'-splice site recognition"/>
    <property type="evidence" value="ECO:0007669"/>
    <property type="project" value="TreeGrafter"/>
</dbReference>
<evidence type="ECO:0000256" key="2">
    <source>
        <dbReference type="ARBA" id="ARBA00022737"/>
    </source>
</evidence>
<feature type="compositionally biased region" description="Basic residues" evidence="7">
    <location>
        <begin position="793"/>
        <end position="802"/>
    </location>
</feature>
<dbReference type="PROSITE" id="PS50128">
    <property type="entry name" value="SURP"/>
    <property type="match status" value="2"/>
</dbReference>
<organism evidence="9 10">
    <name type="scientific">Actinidia chinensis var. chinensis</name>
    <name type="common">Chinese soft-hair kiwi</name>
    <dbReference type="NCBI Taxonomy" id="1590841"/>
    <lineage>
        <taxon>Eukaryota</taxon>
        <taxon>Viridiplantae</taxon>
        <taxon>Streptophyta</taxon>
        <taxon>Embryophyta</taxon>
        <taxon>Tracheophyta</taxon>
        <taxon>Spermatophyta</taxon>
        <taxon>Magnoliopsida</taxon>
        <taxon>eudicotyledons</taxon>
        <taxon>Gunneridae</taxon>
        <taxon>Pentapetalae</taxon>
        <taxon>asterids</taxon>
        <taxon>Ericales</taxon>
        <taxon>Actinidiaceae</taxon>
        <taxon>Actinidia</taxon>
    </lineage>
</organism>
<dbReference type="OMA" id="IAFNYDE"/>
<feature type="region of interest" description="Disordered" evidence="7">
    <location>
        <begin position="820"/>
        <end position="860"/>
    </location>
</feature>
<dbReference type="SUPFAM" id="SSF109905">
    <property type="entry name" value="Surp module (SWAP domain)"/>
    <property type="match status" value="2"/>
</dbReference>
<dbReference type="InterPro" id="IPR000061">
    <property type="entry name" value="Surp"/>
</dbReference>
<feature type="region of interest" description="Disordered" evidence="7">
    <location>
        <begin position="44"/>
        <end position="126"/>
    </location>
</feature>
<feature type="compositionally biased region" description="Basic and acidic residues" evidence="7">
    <location>
        <begin position="270"/>
        <end position="294"/>
    </location>
</feature>
<reference evidence="10" key="2">
    <citation type="journal article" date="2018" name="BMC Genomics">
        <title>A manually annotated Actinidia chinensis var. chinensis (kiwifruit) genome highlights the challenges associated with draft genomes and gene prediction in plants.</title>
        <authorList>
            <person name="Pilkington S.M."/>
            <person name="Crowhurst R."/>
            <person name="Hilario E."/>
            <person name="Nardozza S."/>
            <person name="Fraser L."/>
            <person name="Peng Y."/>
            <person name="Gunaseelan K."/>
            <person name="Simpson R."/>
            <person name="Tahir J."/>
            <person name="Deroles S.C."/>
            <person name="Templeton K."/>
            <person name="Luo Z."/>
            <person name="Davy M."/>
            <person name="Cheng C."/>
            <person name="McNeilage M."/>
            <person name="Scaglione D."/>
            <person name="Liu Y."/>
            <person name="Zhang Q."/>
            <person name="Datson P."/>
            <person name="De Silva N."/>
            <person name="Gardiner S.E."/>
            <person name="Bassett H."/>
            <person name="Chagne D."/>
            <person name="McCallum J."/>
            <person name="Dzierzon H."/>
            <person name="Deng C."/>
            <person name="Wang Y.Y."/>
            <person name="Barron L."/>
            <person name="Manako K."/>
            <person name="Bowen J."/>
            <person name="Foster T.M."/>
            <person name="Erridge Z.A."/>
            <person name="Tiffin H."/>
            <person name="Waite C.N."/>
            <person name="Davies K.M."/>
            <person name="Grierson E.P."/>
            <person name="Laing W.A."/>
            <person name="Kirk R."/>
            <person name="Chen X."/>
            <person name="Wood M."/>
            <person name="Montefiori M."/>
            <person name="Brummell D.A."/>
            <person name="Schwinn K.E."/>
            <person name="Catanach A."/>
            <person name="Fullerton C."/>
            <person name="Li D."/>
            <person name="Meiyalaghan S."/>
            <person name="Nieuwenhuizen N."/>
            <person name="Read N."/>
            <person name="Prakash R."/>
            <person name="Hunter D."/>
            <person name="Zhang H."/>
            <person name="McKenzie M."/>
            <person name="Knabel M."/>
            <person name="Harris A."/>
            <person name="Allan A.C."/>
            <person name="Gleave A."/>
            <person name="Chen A."/>
            <person name="Janssen B.J."/>
            <person name="Plunkett B."/>
            <person name="Ampomah-Dwamena C."/>
            <person name="Voogd C."/>
            <person name="Leif D."/>
            <person name="Lafferty D."/>
            <person name="Souleyre E.J.F."/>
            <person name="Varkonyi-Gasic E."/>
            <person name="Gambi F."/>
            <person name="Hanley J."/>
            <person name="Yao J.L."/>
            <person name="Cheung J."/>
            <person name="David K.M."/>
            <person name="Warren B."/>
            <person name="Marsh K."/>
            <person name="Snowden K.C."/>
            <person name="Lin-Wang K."/>
            <person name="Brian L."/>
            <person name="Martinez-Sanchez M."/>
            <person name="Wang M."/>
            <person name="Ileperuma N."/>
            <person name="Macnee N."/>
            <person name="Campin R."/>
            <person name="McAtee P."/>
            <person name="Drummond R.S.M."/>
            <person name="Espley R.V."/>
            <person name="Ireland H.S."/>
            <person name="Wu R."/>
            <person name="Atkinson R.G."/>
            <person name="Karunairetnam S."/>
            <person name="Bulley S."/>
            <person name="Chunkath S."/>
            <person name="Hanley Z."/>
            <person name="Storey R."/>
            <person name="Thrimawithana A.H."/>
            <person name="Thomson S."/>
            <person name="David C."/>
            <person name="Testolin R."/>
            <person name="Huang H."/>
            <person name="Hellens R.P."/>
            <person name="Schaffer R.J."/>
        </authorList>
    </citation>
    <scope>NUCLEOTIDE SEQUENCE [LARGE SCALE GENOMIC DNA]</scope>
    <source>
        <strain evidence="10">cv. Red5</strain>
    </source>
</reference>
<dbReference type="Pfam" id="PF09750">
    <property type="entry name" value="DRY_EERY"/>
    <property type="match status" value="1"/>
</dbReference>
<feature type="region of interest" description="Disordered" evidence="7">
    <location>
        <begin position="241"/>
        <end position="294"/>
    </location>
</feature>
<feature type="region of interest" description="Disordered" evidence="7">
    <location>
        <begin position="612"/>
        <end position="803"/>
    </location>
</feature>